<proteinExistence type="predicted"/>
<evidence type="ECO:0000256" key="1">
    <source>
        <dbReference type="SAM" id="MobiDB-lite"/>
    </source>
</evidence>
<sequence length="103" mass="11067">MRRAFTFSLGLALALGLVSGDALAKSRRKAPAAQGTVAQDPNAIPLPADLKTNKDWLDDGAGNPATGNLQPDAHNNDNYFIQQRGGYDPTWYTETGGLFDGRY</sequence>
<name>A0AA48RC36_9ZZZZ</name>
<feature type="region of interest" description="Disordered" evidence="1">
    <location>
        <begin position="30"/>
        <end position="78"/>
    </location>
</feature>
<protein>
    <recommendedName>
        <fullName evidence="3">Cellulose-binding protein</fullName>
    </recommendedName>
</protein>
<evidence type="ECO:0008006" key="3">
    <source>
        <dbReference type="Google" id="ProtNLM"/>
    </source>
</evidence>
<gene>
    <name evidence="2" type="ORF">AMST5_04143</name>
</gene>
<accession>A0AA48RC36</accession>
<evidence type="ECO:0000313" key="2">
    <source>
        <dbReference type="EMBL" id="CAJ0891553.1"/>
    </source>
</evidence>
<dbReference type="AlphaFoldDB" id="A0AA48RC36"/>
<dbReference type="EMBL" id="OY288114">
    <property type="protein sequence ID" value="CAJ0891553.1"/>
    <property type="molecule type" value="Genomic_DNA"/>
</dbReference>
<reference evidence="2" key="1">
    <citation type="submission" date="2023-07" db="EMBL/GenBank/DDBJ databases">
        <authorList>
            <person name="Pelsma A.J. K."/>
        </authorList>
    </citation>
    <scope>NUCLEOTIDE SEQUENCE</scope>
</reference>
<organism evidence="2">
    <name type="scientific">freshwater sediment metagenome</name>
    <dbReference type="NCBI Taxonomy" id="556182"/>
    <lineage>
        <taxon>unclassified sequences</taxon>
        <taxon>metagenomes</taxon>
        <taxon>ecological metagenomes</taxon>
    </lineage>
</organism>